<dbReference type="PANTHER" id="PTHR30535">
    <property type="entry name" value="VITAMIN B12-BINDING PROTEIN"/>
    <property type="match status" value="1"/>
</dbReference>
<dbReference type="Proteomes" id="UP000295733">
    <property type="component" value="Unassembled WGS sequence"/>
</dbReference>
<evidence type="ECO:0000313" key="3">
    <source>
        <dbReference type="EMBL" id="TCP25442.1"/>
    </source>
</evidence>
<name>A0A4R2NU59_RHOAD</name>
<accession>A0A4R2NU59</accession>
<dbReference type="EMBL" id="SLXL01000003">
    <property type="protein sequence ID" value="TCP25442.1"/>
    <property type="molecule type" value="Genomic_DNA"/>
</dbReference>
<feature type="signal peptide" evidence="1">
    <location>
        <begin position="1"/>
        <end position="28"/>
    </location>
</feature>
<organism evidence="3 4">
    <name type="scientific">Rhodovulum adriaticum</name>
    <name type="common">Rhodopseudomonas adriatica</name>
    <dbReference type="NCBI Taxonomy" id="35804"/>
    <lineage>
        <taxon>Bacteria</taxon>
        <taxon>Pseudomonadati</taxon>
        <taxon>Pseudomonadota</taxon>
        <taxon>Alphaproteobacteria</taxon>
        <taxon>Rhodobacterales</taxon>
        <taxon>Paracoccaceae</taxon>
        <taxon>Rhodovulum</taxon>
    </lineage>
</organism>
<proteinExistence type="predicted"/>
<protein>
    <submittedName>
        <fullName evidence="3">Iron complex transport system substrate-binding protein</fullName>
    </submittedName>
</protein>
<evidence type="ECO:0000259" key="2">
    <source>
        <dbReference type="PROSITE" id="PS50983"/>
    </source>
</evidence>
<dbReference type="AlphaFoldDB" id="A0A4R2NU59"/>
<gene>
    <name evidence="3" type="ORF">EV656_103194</name>
</gene>
<dbReference type="SUPFAM" id="SSF53807">
    <property type="entry name" value="Helical backbone' metal receptor"/>
    <property type="match status" value="1"/>
</dbReference>
<dbReference type="InterPro" id="IPR002491">
    <property type="entry name" value="ABC_transptr_periplasmic_BD"/>
</dbReference>
<feature type="chain" id="PRO_5021027999" evidence="1">
    <location>
        <begin position="29"/>
        <end position="284"/>
    </location>
</feature>
<dbReference type="Pfam" id="PF01497">
    <property type="entry name" value="Peripla_BP_2"/>
    <property type="match status" value="1"/>
</dbReference>
<evidence type="ECO:0000256" key="1">
    <source>
        <dbReference type="SAM" id="SignalP"/>
    </source>
</evidence>
<comment type="caution">
    <text evidence="3">The sequence shown here is derived from an EMBL/GenBank/DDBJ whole genome shotgun (WGS) entry which is preliminary data.</text>
</comment>
<feature type="domain" description="Fe/B12 periplasmic-binding" evidence="2">
    <location>
        <begin position="34"/>
        <end position="284"/>
    </location>
</feature>
<keyword evidence="4" id="KW-1185">Reference proteome</keyword>
<dbReference type="Gene3D" id="3.40.50.1980">
    <property type="entry name" value="Nitrogenase molybdenum iron protein domain"/>
    <property type="match status" value="2"/>
</dbReference>
<evidence type="ECO:0000313" key="4">
    <source>
        <dbReference type="Proteomes" id="UP000295733"/>
    </source>
</evidence>
<dbReference type="PROSITE" id="PS50983">
    <property type="entry name" value="FE_B12_PBP"/>
    <property type="match status" value="1"/>
</dbReference>
<dbReference type="PANTHER" id="PTHR30535:SF34">
    <property type="entry name" value="MOLYBDATE-BINDING PROTEIN MOLA"/>
    <property type="match status" value="1"/>
</dbReference>
<sequence length="284" mass="29534">MRGSVGRSRPISLFAALALCLAGAAAQATPPPARVASINLCTDQLAMMLAAPGQLISVSMLVRDTRLSPLAQNARAYPVNHGQAEELFLMAPDLVLAGRYGAQATVDMLRRLGIAVVQVAPARSFDDIRANIRTVGTALGRKAEAEAMIARFDADLAALARDPATGPRAAVYAAGGYTSGRGTLIQDILSAAGLRNATAEAGRKGGGRVPLELLVTIAPDLVIRAQRYGGASRAENMLDHPALAALMADQPVHPRSDGTYICGTPLVLRAVAELADAARALEAR</sequence>
<dbReference type="InterPro" id="IPR050902">
    <property type="entry name" value="ABC_Transporter_SBP"/>
</dbReference>
<reference evidence="3 4" key="1">
    <citation type="submission" date="2019-03" db="EMBL/GenBank/DDBJ databases">
        <title>Genomic Encyclopedia of Type Strains, Phase IV (KMG-IV): sequencing the most valuable type-strain genomes for metagenomic binning, comparative biology and taxonomic classification.</title>
        <authorList>
            <person name="Goeker M."/>
        </authorList>
    </citation>
    <scope>NUCLEOTIDE SEQUENCE [LARGE SCALE GENOMIC DNA]</scope>
    <source>
        <strain evidence="3 4">DSM 2781</strain>
    </source>
</reference>
<keyword evidence="1" id="KW-0732">Signal</keyword>